<sequence length="575" mass="64798">MSRRRSAPRRRLKARIFGSFGAIGLAGFLISLVLALTITRIYADFQRLTDISERVEMGGEVALQMVELQRLSGEFVQSGRSFPADQAGIVFERARGLLEQLGEGASEAVSDRVERMEEYLYGFREAFVEVKRLHDRQSWLIDQGIDSQARRYQDLLGAFEATLPASRAETISGLERLRGAALRIDSLTRNYFDSLDNARIREVNVEVRESRRRLDRLAESSEDPADGAVFREMGSALDDYQEAILDAVQLTRGYLYLVNVVMAGETYEVLYQSDQLSAGLHKEMEQIEAQTAETIRQAVWTVLVGIALTLALMVFLPYRLGRSVVAPIETLTQTFRRLSRGQDAADLDLTEAGYEFHELTRAAHVFREKNEETERLLREYQELNEVLEQRVEERTEALQAANAQLETLSRTDGLTDLANRRAFEEVLEREWAVAVRTKMALSMVMLDVDHFKPFNDRYGHPAGDECLRRIARVLEGPVRRSNDLAARYGGEEFVLILQDSDRDGALTVAEGLQRAVRELAIPNADSSVGVVTVSVGVATRLPDDAGQTPADLVRRADEALYLAKREGRDQVRFMP</sequence>
<dbReference type="Pfam" id="PF00990">
    <property type="entry name" value="GGDEF"/>
    <property type="match status" value="1"/>
</dbReference>
<feature type="coiled-coil region" evidence="3">
    <location>
        <begin position="363"/>
        <end position="411"/>
    </location>
</feature>
<dbReference type="KEGG" id="ghl:GM160_03725"/>
<feature type="domain" description="HAMP" evidence="4">
    <location>
        <begin position="322"/>
        <end position="375"/>
    </location>
</feature>
<evidence type="ECO:0000259" key="4">
    <source>
        <dbReference type="PROSITE" id="PS50885"/>
    </source>
</evidence>
<dbReference type="InterPro" id="IPR000160">
    <property type="entry name" value="GGDEF_dom"/>
</dbReference>
<dbReference type="GO" id="GO:0043709">
    <property type="term" value="P:cell adhesion involved in single-species biofilm formation"/>
    <property type="evidence" value="ECO:0007669"/>
    <property type="project" value="TreeGrafter"/>
</dbReference>
<dbReference type="NCBIfam" id="TIGR00254">
    <property type="entry name" value="GGDEF"/>
    <property type="match status" value="1"/>
</dbReference>
<dbReference type="PROSITE" id="PS50885">
    <property type="entry name" value="HAMP"/>
    <property type="match status" value="1"/>
</dbReference>
<dbReference type="CDD" id="cd01949">
    <property type="entry name" value="GGDEF"/>
    <property type="match status" value="1"/>
</dbReference>
<dbReference type="InterPro" id="IPR003660">
    <property type="entry name" value="HAMP_dom"/>
</dbReference>
<dbReference type="InterPro" id="IPR029787">
    <property type="entry name" value="Nucleotide_cyclase"/>
</dbReference>
<dbReference type="PANTHER" id="PTHR45138:SF24">
    <property type="entry name" value="DIGUANYLATE CYCLASE DGCC-RELATED"/>
    <property type="match status" value="1"/>
</dbReference>
<keyword evidence="3" id="KW-0175">Coiled coil</keyword>
<dbReference type="SUPFAM" id="SSF55073">
    <property type="entry name" value="Nucleotide cyclase"/>
    <property type="match status" value="1"/>
</dbReference>
<dbReference type="PROSITE" id="PS50887">
    <property type="entry name" value="GGDEF"/>
    <property type="match status" value="1"/>
</dbReference>
<dbReference type="GO" id="GO:0005886">
    <property type="term" value="C:plasma membrane"/>
    <property type="evidence" value="ECO:0007669"/>
    <property type="project" value="TreeGrafter"/>
</dbReference>
<evidence type="ECO:0000313" key="6">
    <source>
        <dbReference type="EMBL" id="QGT78074.1"/>
    </source>
</evidence>
<dbReference type="InterPro" id="IPR050469">
    <property type="entry name" value="Diguanylate_Cyclase"/>
</dbReference>
<dbReference type="InterPro" id="IPR043128">
    <property type="entry name" value="Rev_trsase/Diguanyl_cyclase"/>
</dbReference>
<dbReference type="GO" id="GO:0052621">
    <property type="term" value="F:diguanylate cyclase activity"/>
    <property type="evidence" value="ECO:0007669"/>
    <property type="project" value="UniProtKB-EC"/>
</dbReference>
<dbReference type="GO" id="GO:1902201">
    <property type="term" value="P:negative regulation of bacterial-type flagellum-dependent cell motility"/>
    <property type="evidence" value="ECO:0007669"/>
    <property type="project" value="TreeGrafter"/>
</dbReference>
<evidence type="ECO:0000313" key="7">
    <source>
        <dbReference type="Proteomes" id="UP000427716"/>
    </source>
</evidence>
<dbReference type="EC" id="2.7.7.65" evidence="2"/>
<comment type="cofactor">
    <cofactor evidence="1">
        <name>Mg(2+)</name>
        <dbReference type="ChEBI" id="CHEBI:18420"/>
    </cofactor>
</comment>
<reference evidence="6 7" key="1">
    <citation type="submission" date="2019-11" db="EMBL/GenBank/DDBJ databases">
        <authorList>
            <person name="Zhang J."/>
            <person name="Sun C."/>
        </authorList>
    </citation>
    <scope>NUCLEOTIDE SEQUENCE [LARGE SCALE GENOMIC DNA]</scope>
    <source>
        <strain evidence="7">sp2</strain>
    </source>
</reference>
<dbReference type="PANTHER" id="PTHR45138">
    <property type="entry name" value="REGULATORY COMPONENTS OF SENSORY TRANSDUCTION SYSTEM"/>
    <property type="match status" value="1"/>
</dbReference>
<accession>A0A6I6D399</accession>
<dbReference type="AlphaFoldDB" id="A0A6I6D399"/>
<dbReference type="Gene3D" id="6.10.340.10">
    <property type="match status" value="1"/>
</dbReference>
<feature type="domain" description="GGDEF" evidence="5">
    <location>
        <begin position="439"/>
        <end position="575"/>
    </location>
</feature>
<proteinExistence type="predicted"/>
<dbReference type="GO" id="GO:0007165">
    <property type="term" value="P:signal transduction"/>
    <property type="evidence" value="ECO:0007669"/>
    <property type="project" value="InterPro"/>
</dbReference>
<evidence type="ECO:0000259" key="5">
    <source>
        <dbReference type="PROSITE" id="PS50887"/>
    </source>
</evidence>
<evidence type="ECO:0000256" key="1">
    <source>
        <dbReference type="ARBA" id="ARBA00001946"/>
    </source>
</evidence>
<protein>
    <recommendedName>
        <fullName evidence="2">diguanylate cyclase</fullName>
        <ecNumber evidence="2">2.7.7.65</ecNumber>
    </recommendedName>
</protein>
<dbReference type="SMART" id="SM00267">
    <property type="entry name" value="GGDEF"/>
    <property type="match status" value="1"/>
</dbReference>
<dbReference type="FunFam" id="3.30.70.270:FF:000001">
    <property type="entry name" value="Diguanylate cyclase domain protein"/>
    <property type="match status" value="1"/>
</dbReference>
<organism evidence="6 7">
    <name type="scientific">Guyparkeria halophila</name>
    <dbReference type="NCBI Taxonomy" id="47960"/>
    <lineage>
        <taxon>Bacteria</taxon>
        <taxon>Pseudomonadati</taxon>
        <taxon>Pseudomonadota</taxon>
        <taxon>Gammaproteobacteria</taxon>
        <taxon>Chromatiales</taxon>
        <taxon>Thioalkalibacteraceae</taxon>
        <taxon>Guyparkeria</taxon>
    </lineage>
</organism>
<keyword evidence="7" id="KW-1185">Reference proteome</keyword>
<dbReference type="EMBL" id="CP046415">
    <property type="protein sequence ID" value="QGT78074.1"/>
    <property type="molecule type" value="Genomic_DNA"/>
</dbReference>
<dbReference type="RefSeq" id="WP_136866571.1">
    <property type="nucleotide sequence ID" value="NZ_CP046415.1"/>
</dbReference>
<gene>
    <name evidence="6" type="ORF">GM160_03725</name>
</gene>
<name>A0A6I6D399_9GAMM</name>
<dbReference type="Proteomes" id="UP000427716">
    <property type="component" value="Chromosome"/>
</dbReference>
<evidence type="ECO:0000256" key="2">
    <source>
        <dbReference type="ARBA" id="ARBA00012528"/>
    </source>
</evidence>
<dbReference type="Gene3D" id="3.30.70.270">
    <property type="match status" value="1"/>
</dbReference>
<evidence type="ECO:0000256" key="3">
    <source>
        <dbReference type="SAM" id="Coils"/>
    </source>
</evidence>